<evidence type="ECO:0000313" key="3">
    <source>
        <dbReference type="Proteomes" id="UP000572680"/>
    </source>
</evidence>
<feature type="compositionally biased region" description="Basic and acidic residues" evidence="1">
    <location>
        <begin position="55"/>
        <end position="64"/>
    </location>
</feature>
<organism evidence="2 3">
    <name type="scientific">Actinomadura namibiensis</name>
    <dbReference type="NCBI Taxonomy" id="182080"/>
    <lineage>
        <taxon>Bacteria</taxon>
        <taxon>Bacillati</taxon>
        <taxon>Actinomycetota</taxon>
        <taxon>Actinomycetes</taxon>
        <taxon>Streptosporangiales</taxon>
        <taxon>Thermomonosporaceae</taxon>
        <taxon>Actinomadura</taxon>
    </lineage>
</organism>
<dbReference type="EMBL" id="JACJIA010000005">
    <property type="protein sequence ID" value="MBA8952594.1"/>
    <property type="molecule type" value="Genomic_DNA"/>
</dbReference>
<evidence type="ECO:0008006" key="4">
    <source>
        <dbReference type="Google" id="ProtNLM"/>
    </source>
</evidence>
<keyword evidence="3" id="KW-1185">Reference proteome</keyword>
<protein>
    <recommendedName>
        <fullName evidence="4">O-acyltransferase WSD1 C-terminal domain-containing protein</fullName>
    </recommendedName>
</protein>
<accession>A0A7W3LQW4</accession>
<sequence>MTVLVAHRERCSLGVTLDAAAIADPVAFMRALDEGFREVLEAAPRRPATVTPPEPNREQKDSVA</sequence>
<comment type="caution">
    <text evidence="2">The sequence shown here is derived from an EMBL/GenBank/DDBJ whole genome shotgun (WGS) entry which is preliminary data.</text>
</comment>
<feature type="region of interest" description="Disordered" evidence="1">
    <location>
        <begin position="43"/>
        <end position="64"/>
    </location>
</feature>
<evidence type="ECO:0000256" key="1">
    <source>
        <dbReference type="SAM" id="MobiDB-lite"/>
    </source>
</evidence>
<gene>
    <name evidence="2" type="ORF">HNR61_004240</name>
</gene>
<dbReference type="Proteomes" id="UP000572680">
    <property type="component" value="Unassembled WGS sequence"/>
</dbReference>
<dbReference type="AlphaFoldDB" id="A0A7W3LQW4"/>
<reference evidence="2 3" key="1">
    <citation type="submission" date="2020-08" db="EMBL/GenBank/DDBJ databases">
        <title>Genomic Encyclopedia of Type Strains, Phase IV (KMG-IV): sequencing the most valuable type-strain genomes for metagenomic binning, comparative biology and taxonomic classification.</title>
        <authorList>
            <person name="Goeker M."/>
        </authorList>
    </citation>
    <scope>NUCLEOTIDE SEQUENCE [LARGE SCALE GENOMIC DNA]</scope>
    <source>
        <strain evidence="2 3">DSM 44197</strain>
    </source>
</reference>
<evidence type="ECO:0000313" key="2">
    <source>
        <dbReference type="EMBL" id="MBA8952594.1"/>
    </source>
</evidence>
<proteinExistence type="predicted"/>
<name>A0A7W3LQW4_ACTNM</name>